<evidence type="ECO:0000256" key="1">
    <source>
        <dbReference type="SAM" id="Phobius"/>
    </source>
</evidence>
<dbReference type="SUPFAM" id="SSF53067">
    <property type="entry name" value="Actin-like ATPase domain"/>
    <property type="match status" value="1"/>
</dbReference>
<dbReference type="OrthoDB" id="7432052at2"/>
<dbReference type="KEGG" id="spph:KFK14_10245"/>
<dbReference type="GO" id="GO:0015627">
    <property type="term" value="C:type II protein secretion system complex"/>
    <property type="evidence" value="ECO:0007669"/>
    <property type="project" value="InterPro"/>
</dbReference>
<reference evidence="3" key="1">
    <citation type="submission" date="2021-04" db="EMBL/GenBank/DDBJ databases">
        <title>Isolation of p-tert-butylphenol degrading bacteria Sphingobium phenoxybenzoativorans Tas13 from active sludge.</title>
        <authorList>
            <person name="Li Y."/>
        </authorList>
    </citation>
    <scope>NUCLEOTIDE SEQUENCE</scope>
    <source>
        <strain evidence="3">Tas13</strain>
    </source>
</reference>
<keyword evidence="4" id="KW-1185">Reference proteome</keyword>
<dbReference type="AlphaFoldDB" id="A0A975Q3R4"/>
<keyword evidence="1" id="KW-0472">Membrane</keyword>
<keyword evidence="1" id="KW-0812">Transmembrane</keyword>
<dbReference type="InterPro" id="IPR007812">
    <property type="entry name" value="T2SS_protein-GspL"/>
</dbReference>
<protein>
    <submittedName>
        <fullName evidence="3">General secretion pathway protein GspL</fullName>
    </submittedName>
</protein>
<evidence type="ECO:0000313" key="3">
    <source>
        <dbReference type="EMBL" id="QUT07723.1"/>
    </source>
</evidence>
<name>A0A975Q3R4_9SPHN</name>
<proteinExistence type="predicted"/>
<dbReference type="Pfam" id="PF05134">
    <property type="entry name" value="T2SSL"/>
    <property type="match status" value="1"/>
</dbReference>
<organism evidence="3 4">
    <name type="scientific">Sphingobium phenoxybenzoativorans</name>
    <dbReference type="NCBI Taxonomy" id="1592790"/>
    <lineage>
        <taxon>Bacteria</taxon>
        <taxon>Pseudomonadati</taxon>
        <taxon>Pseudomonadota</taxon>
        <taxon>Alphaproteobacteria</taxon>
        <taxon>Sphingomonadales</taxon>
        <taxon>Sphingomonadaceae</taxon>
        <taxon>Sphingobium</taxon>
    </lineage>
</organism>
<dbReference type="GO" id="GO:0009276">
    <property type="term" value="C:Gram-negative-bacterium-type cell wall"/>
    <property type="evidence" value="ECO:0007669"/>
    <property type="project" value="InterPro"/>
</dbReference>
<feature type="transmembrane region" description="Helical" evidence="1">
    <location>
        <begin position="229"/>
        <end position="251"/>
    </location>
</feature>
<accession>A0A975Q3R4</accession>
<sequence>MTAREGLIVTLPETAEGQPLWMRVIDGTVVQGGSGTHWLDACGLSSLPDGCSVMLVPPAGLTTLHWISNDGMPARQGRAAARLAALSDSIDPPETLIAAANENDDPARPHIVAVAARADMQHWLLWAQHNGLDPDFVVPAGLILPEPDEGYVMGTVGGTSLLRGREAALPADEPMAELLVADAPVAVLSPETVSRAAIAMLADPALNMRQGDFAKRARRPLDRQQLTRIAIWIGFIALVSLLLSLIAIIRYNAAASSLDRDSIALASTVLPGVTDPERLEPDLDARLADRGAGAYTFSGPVAGLFTAMQRTENVSLTKLGRSADGMLTATLASAQAADINVVLLALQDAGFTITATSSQGTDGRVLADITVKP</sequence>
<keyword evidence="1" id="KW-1133">Transmembrane helix</keyword>
<dbReference type="NCBIfam" id="TIGR01709">
    <property type="entry name" value="typeII_sec_gspL"/>
    <property type="match status" value="1"/>
</dbReference>
<evidence type="ECO:0000313" key="4">
    <source>
        <dbReference type="Proteomes" id="UP000681425"/>
    </source>
</evidence>
<dbReference type="RefSeq" id="WP_070151220.1">
    <property type="nucleotide sequence ID" value="NZ_CP073910.1"/>
</dbReference>
<dbReference type="Proteomes" id="UP000681425">
    <property type="component" value="Chromosome"/>
</dbReference>
<evidence type="ECO:0000259" key="2">
    <source>
        <dbReference type="Pfam" id="PF05134"/>
    </source>
</evidence>
<dbReference type="InterPro" id="IPR043129">
    <property type="entry name" value="ATPase_NBD"/>
</dbReference>
<dbReference type="Gene3D" id="3.30.420.380">
    <property type="match status" value="1"/>
</dbReference>
<feature type="domain" description="GspL cytoplasmic actin-ATPase-like" evidence="2">
    <location>
        <begin position="7"/>
        <end position="184"/>
    </location>
</feature>
<dbReference type="EMBL" id="CP073910">
    <property type="protein sequence ID" value="QUT07723.1"/>
    <property type="molecule type" value="Genomic_DNA"/>
</dbReference>
<gene>
    <name evidence="3" type="ORF">KFK14_10245</name>
</gene>
<dbReference type="GO" id="GO:0015628">
    <property type="term" value="P:protein secretion by the type II secretion system"/>
    <property type="evidence" value="ECO:0007669"/>
    <property type="project" value="InterPro"/>
</dbReference>
<dbReference type="InterPro" id="IPR024230">
    <property type="entry name" value="GspL_cyto_dom"/>
</dbReference>